<dbReference type="Proteomes" id="UP000054558">
    <property type="component" value="Unassembled WGS sequence"/>
</dbReference>
<evidence type="ECO:0000256" key="1">
    <source>
        <dbReference type="SAM" id="MobiDB-lite"/>
    </source>
</evidence>
<protein>
    <submittedName>
        <fullName evidence="2">Uncharacterized protein</fullName>
    </submittedName>
</protein>
<gene>
    <name evidence="2" type="ORF">KFL_003380070</name>
</gene>
<organism evidence="2 3">
    <name type="scientific">Klebsormidium nitens</name>
    <name type="common">Green alga</name>
    <name type="synonym">Ulothrix nitens</name>
    <dbReference type="NCBI Taxonomy" id="105231"/>
    <lineage>
        <taxon>Eukaryota</taxon>
        <taxon>Viridiplantae</taxon>
        <taxon>Streptophyta</taxon>
        <taxon>Klebsormidiophyceae</taxon>
        <taxon>Klebsormidiales</taxon>
        <taxon>Klebsormidiaceae</taxon>
        <taxon>Klebsormidium</taxon>
    </lineage>
</organism>
<accession>A0A1Y1IB66</accession>
<keyword evidence="3" id="KW-1185">Reference proteome</keyword>
<feature type="region of interest" description="Disordered" evidence="1">
    <location>
        <begin position="49"/>
        <end position="86"/>
    </location>
</feature>
<dbReference type="AlphaFoldDB" id="A0A1Y1IB66"/>
<feature type="compositionally biased region" description="Basic and acidic residues" evidence="1">
    <location>
        <begin position="49"/>
        <end position="69"/>
    </location>
</feature>
<proteinExistence type="predicted"/>
<feature type="region of interest" description="Disordered" evidence="1">
    <location>
        <begin position="1"/>
        <end position="29"/>
    </location>
</feature>
<name>A0A1Y1IB66_KLENI</name>
<dbReference type="EMBL" id="DF237287">
    <property type="protein sequence ID" value="GAQ87202.1"/>
    <property type="molecule type" value="Genomic_DNA"/>
</dbReference>
<sequence length="86" mass="9800">MGKPHRKEAAANTVKSELLKHPPRQETLQQELEREARVEAHTNEQIAKLEDIVSNERRERADRRAKLKETGPVPAIKQALARGESK</sequence>
<evidence type="ECO:0000313" key="3">
    <source>
        <dbReference type="Proteomes" id="UP000054558"/>
    </source>
</evidence>
<reference evidence="2 3" key="1">
    <citation type="journal article" date="2014" name="Nat. Commun.">
        <title>Klebsormidium flaccidum genome reveals primary factors for plant terrestrial adaptation.</title>
        <authorList>
            <person name="Hori K."/>
            <person name="Maruyama F."/>
            <person name="Fujisawa T."/>
            <person name="Togashi T."/>
            <person name="Yamamoto N."/>
            <person name="Seo M."/>
            <person name="Sato S."/>
            <person name="Yamada T."/>
            <person name="Mori H."/>
            <person name="Tajima N."/>
            <person name="Moriyama T."/>
            <person name="Ikeuchi M."/>
            <person name="Watanabe M."/>
            <person name="Wada H."/>
            <person name="Kobayashi K."/>
            <person name="Saito M."/>
            <person name="Masuda T."/>
            <person name="Sasaki-Sekimoto Y."/>
            <person name="Mashiguchi K."/>
            <person name="Awai K."/>
            <person name="Shimojima M."/>
            <person name="Masuda S."/>
            <person name="Iwai M."/>
            <person name="Nobusawa T."/>
            <person name="Narise T."/>
            <person name="Kondo S."/>
            <person name="Saito H."/>
            <person name="Sato R."/>
            <person name="Murakawa M."/>
            <person name="Ihara Y."/>
            <person name="Oshima-Yamada Y."/>
            <person name="Ohtaka K."/>
            <person name="Satoh M."/>
            <person name="Sonobe K."/>
            <person name="Ishii M."/>
            <person name="Ohtani R."/>
            <person name="Kanamori-Sato M."/>
            <person name="Honoki R."/>
            <person name="Miyazaki D."/>
            <person name="Mochizuki H."/>
            <person name="Umetsu J."/>
            <person name="Higashi K."/>
            <person name="Shibata D."/>
            <person name="Kamiya Y."/>
            <person name="Sato N."/>
            <person name="Nakamura Y."/>
            <person name="Tabata S."/>
            <person name="Ida S."/>
            <person name="Kurokawa K."/>
            <person name="Ohta H."/>
        </authorList>
    </citation>
    <scope>NUCLEOTIDE SEQUENCE [LARGE SCALE GENOMIC DNA]</scope>
    <source>
        <strain evidence="2 3">NIES-2285</strain>
    </source>
</reference>
<evidence type="ECO:0000313" key="2">
    <source>
        <dbReference type="EMBL" id="GAQ87202.1"/>
    </source>
</evidence>